<dbReference type="GeneTree" id="ENSGT01030000234557"/>
<name>A0A667X1N8_9TELE</name>
<dbReference type="Gene3D" id="2.60.40.10">
    <property type="entry name" value="Immunoglobulins"/>
    <property type="match status" value="1"/>
</dbReference>
<organism evidence="7 8">
    <name type="scientific">Myripristis murdjan</name>
    <name type="common">pinecone soldierfish</name>
    <dbReference type="NCBI Taxonomy" id="586833"/>
    <lineage>
        <taxon>Eukaryota</taxon>
        <taxon>Metazoa</taxon>
        <taxon>Chordata</taxon>
        <taxon>Craniata</taxon>
        <taxon>Vertebrata</taxon>
        <taxon>Euteleostomi</taxon>
        <taxon>Actinopterygii</taxon>
        <taxon>Neopterygii</taxon>
        <taxon>Teleostei</taxon>
        <taxon>Neoteleostei</taxon>
        <taxon>Acanthomorphata</taxon>
        <taxon>Holocentriformes</taxon>
        <taxon>Holocentridae</taxon>
        <taxon>Myripristis</taxon>
    </lineage>
</organism>
<reference evidence="7" key="1">
    <citation type="submission" date="2019-06" db="EMBL/GenBank/DDBJ databases">
        <authorList>
            <consortium name="Wellcome Sanger Institute Data Sharing"/>
        </authorList>
    </citation>
    <scope>NUCLEOTIDE SEQUENCE [LARGE SCALE GENOMIC DNA]</scope>
</reference>
<dbReference type="Pfam" id="PF07686">
    <property type="entry name" value="V-set"/>
    <property type="match status" value="1"/>
</dbReference>
<dbReference type="GO" id="GO:0002250">
    <property type="term" value="P:adaptive immune response"/>
    <property type="evidence" value="ECO:0007669"/>
    <property type="project" value="UniProtKB-KW"/>
</dbReference>
<dbReference type="Ensembl" id="ENSMMDT00005002988.1">
    <property type="protein sequence ID" value="ENSMMDP00005002931.1"/>
    <property type="gene ID" value="ENSMMDG00005001647.1"/>
</dbReference>
<sequence>MAVILAASSRIFTLQFLLAQKDNVLQPKADVTATEGEAVTLGCEYNTSQTDPYLYWYKQDINDRPRFILSRSTFSFEKTEDGVKSRFKSRLNSTLRSVPLTIVELQPSDSAVYYCALQPTVTGNTKTQGKNHHYANSSTSTRGSQIQLSFVEAK</sequence>
<evidence type="ECO:0000313" key="7">
    <source>
        <dbReference type="Ensembl" id="ENSMMDP00005002931.1"/>
    </source>
</evidence>
<dbReference type="InterPro" id="IPR013783">
    <property type="entry name" value="Ig-like_fold"/>
</dbReference>
<keyword evidence="1" id="KW-0732">Signal</keyword>
<evidence type="ECO:0000256" key="3">
    <source>
        <dbReference type="ARBA" id="ARBA00023170"/>
    </source>
</evidence>
<evidence type="ECO:0000256" key="5">
    <source>
        <dbReference type="ARBA" id="ARBA00043266"/>
    </source>
</evidence>
<accession>A0A667X1N8</accession>
<dbReference type="SUPFAM" id="SSF48726">
    <property type="entry name" value="Immunoglobulin"/>
    <property type="match status" value="1"/>
</dbReference>
<reference evidence="7" key="2">
    <citation type="submission" date="2025-08" db="UniProtKB">
        <authorList>
            <consortium name="Ensembl"/>
        </authorList>
    </citation>
    <scope>IDENTIFICATION</scope>
</reference>
<dbReference type="PANTHER" id="PTHR19367:SF18">
    <property type="entry name" value="T CELL RECEPTOR ALPHA VARIABLE 16"/>
    <property type="match status" value="1"/>
</dbReference>
<protein>
    <recommendedName>
        <fullName evidence="6">Ig-like domain-containing protein</fullName>
    </recommendedName>
</protein>
<evidence type="ECO:0000256" key="4">
    <source>
        <dbReference type="ARBA" id="ARBA00023319"/>
    </source>
</evidence>
<dbReference type="InterPro" id="IPR051287">
    <property type="entry name" value="TCR_variable_region"/>
</dbReference>
<dbReference type="InterPro" id="IPR013106">
    <property type="entry name" value="Ig_V-set"/>
</dbReference>
<feature type="domain" description="Ig-like" evidence="6">
    <location>
        <begin position="22"/>
        <end position="115"/>
    </location>
</feature>
<dbReference type="InterPro" id="IPR007110">
    <property type="entry name" value="Ig-like_dom"/>
</dbReference>
<keyword evidence="5" id="KW-1279">T cell receptor</keyword>
<dbReference type="PROSITE" id="PS50835">
    <property type="entry name" value="IG_LIKE"/>
    <property type="match status" value="1"/>
</dbReference>
<keyword evidence="3" id="KW-0675">Receptor</keyword>
<keyword evidence="4" id="KW-0393">Immunoglobulin domain</keyword>
<keyword evidence="8" id="KW-1185">Reference proteome</keyword>
<proteinExistence type="predicted"/>
<evidence type="ECO:0000313" key="8">
    <source>
        <dbReference type="Proteomes" id="UP000472263"/>
    </source>
</evidence>
<evidence type="ECO:0000256" key="1">
    <source>
        <dbReference type="ARBA" id="ARBA00022729"/>
    </source>
</evidence>
<dbReference type="SMART" id="SM00409">
    <property type="entry name" value="IG"/>
    <property type="match status" value="1"/>
</dbReference>
<dbReference type="AlphaFoldDB" id="A0A667X1N8"/>
<keyword evidence="2" id="KW-1064">Adaptive immunity</keyword>
<reference evidence="7" key="3">
    <citation type="submission" date="2025-09" db="UniProtKB">
        <authorList>
            <consortium name="Ensembl"/>
        </authorList>
    </citation>
    <scope>IDENTIFICATION</scope>
</reference>
<dbReference type="PANTHER" id="PTHR19367">
    <property type="entry name" value="T-CELL RECEPTOR ALPHA CHAIN V REGION"/>
    <property type="match status" value="1"/>
</dbReference>
<dbReference type="SMART" id="SM00406">
    <property type="entry name" value="IGv"/>
    <property type="match status" value="1"/>
</dbReference>
<dbReference type="InterPro" id="IPR036179">
    <property type="entry name" value="Ig-like_dom_sf"/>
</dbReference>
<evidence type="ECO:0000256" key="2">
    <source>
        <dbReference type="ARBA" id="ARBA00023130"/>
    </source>
</evidence>
<dbReference type="GO" id="GO:0042101">
    <property type="term" value="C:T cell receptor complex"/>
    <property type="evidence" value="ECO:0007669"/>
    <property type="project" value="UniProtKB-KW"/>
</dbReference>
<keyword evidence="5" id="KW-0391">Immunity</keyword>
<evidence type="ECO:0000259" key="6">
    <source>
        <dbReference type="PROSITE" id="PS50835"/>
    </source>
</evidence>
<dbReference type="InterPro" id="IPR003599">
    <property type="entry name" value="Ig_sub"/>
</dbReference>
<dbReference type="Proteomes" id="UP000472263">
    <property type="component" value="Chromosome 17"/>
</dbReference>
<dbReference type="InParanoid" id="A0A667X1N8"/>